<dbReference type="InterPro" id="IPR011108">
    <property type="entry name" value="RMMBL"/>
</dbReference>
<keyword evidence="8" id="KW-0472">Membrane</keyword>
<evidence type="ECO:0000256" key="5">
    <source>
        <dbReference type="ARBA" id="ARBA00023242"/>
    </source>
</evidence>
<dbReference type="Pfam" id="PF16661">
    <property type="entry name" value="Lactamase_B_6"/>
    <property type="match status" value="1"/>
</dbReference>
<feature type="region of interest" description="Disordered" evidence="7">
    <location>
        <begin position="679"/>
        <end position="707"/>
    </location>
</feature>
<dbReference type="InterPro" id="IPR022712">
    <property type="entry name" value="Beta_Casp"/>
</dbReference>
<dbReference type="Pfam" id="PF07521">
    <property type="entry name" value="RMMBL"/>
    <property type="match status" value="1"/>
</dbReference>
<evidence type="ECO:0000259" key="10">
    <source>
        <dbReference type="SMART" id="SM01027"/>
    </source>
</evidence>
<keyword evidence="5 6" id="KW-0539">Nucleus</keyword>
<feature type="domain" description="Beta-Casp" evidence="10">
    <location>
        <begin position="242"/>
        <end position="367"/>
    </location>
</feature>
<evidence type="ECO:0000256" key="2">
    <source>
        <dbReference type="ARBA" id="ARBA00010624"/>
    </source>
</evidence>
<feature type="transmembrane region" description="Helical" evidence="8">
    <location>
        <begin position="952"/>
        <end position="976"/>
    </location>
</feature>
<dbReference type="Pfam" id="PF04909">
    <property type="entry name" value="Amidohydro_2"/>
    <property type="match status" value="1"/>
</dbReference>
<keyword evidence="12" id="KW-1185">Reference proteome</keyword>
<gene>
    <name evidence="11" type="ORF">ONB1V03_LOCUS1751</name>
</gene>
<dbReference type="InterPro" id="IPR027075">
    <property type="entry name" value="CPSF2"/>
</dbReference>
<dbReference type="GO" id="GO:0003723">
    <property type="term" value="F:RNA binding"/>
    <property type="evidence" value="ECO:0007669"/>
    <property type="project" value="UniProtKB-KW"/>
</dbReference>
<dbReference type="InterPro" id="IPR025069">
    <property type="entry name" value="Cpsf2_C"/>
</dbReference>
<sequence length="1242" mass="140449">MTSIIRFEAISGVGDSPPSYLLQVDEFRFLLDCGLDEMFSETYIKQLAKHVKQIDAVLISHPDAHHLGCLPYLVGKCGLNCEVYATTPVYLMGQMFMYDLYQSRHNYENFDLFTLDDVDAAFDRVIQVKYNQTIALKGKGQGLTITPLAAGHMIGGTIWRIVKDGEEDIVYAIDFNHKKERHLNGCVLESISRPSLLITDAFNANYVQERRRKRDELLITSIMATLQSGGNVLIAVDTAGRVLELAHMLEQWWRNQDSGLMTYSLVLLNNFSYNVIEFAKSLVEWMSDKLMRSFEAQRNNPFQFKHLQLCHKYGDLERILEPRVVLASQPDLECGYSRDLFFNWSTNPKNCIILTQRCSVGTLAHQLMNSQKGRLITLEIKQRVPLNGLELEEYRRQENLKKSKMNATNEASGVGESDSDSDENNESEEEDEGMEVDDGLNKSPVSSGSFAASSGTSHAMHAHSSVVKHDLMMPNKEGKVKGGGFFKQAKKSYPMFPAPERKIKWDEYGETIRPEDYVIFDVVGANTAQTGEEENKENVKKDGAEEATPETQEVPTKCVVNVQTFNIHANVQYIDFEGRSDGASIQKIISMLKPRRLILVRGSEEATESMAKYCRDFVSDKIFIPKLFETVDATTESHIYQVKLKDSLVSSLSFAEAKDGAELSWVEAEIEMTQIESLLPQKESEKVDDPSREGQPSDDSAAPGGRELLPTLRQLPANQIPSHPTIFVNELKLSDFKQVLMKSGIQAEFSGGVLYCNNQVEVRRSEFGRIHLEGTLSEDYYKRCGYTGWISMKHTDDGKALMMKDDGTVFRPVDHKVWSTSVRLKDMDDTGVTVQVLSTVPVMFSYWAKPNDTAYLCRLLNNHLAGVVRSTPSRFVGLGTIPLQSTTLAIEEMRRCKNDLKLNGVIIGSHVNELGLDDPMFDPIWKTAEELNFPIFIHPWDMQMSGRFSKYWLPYIVGMPAETTAAVLAMIFSGVLERFPKLRIALAHGSGMLPYIMGRAEHGFHVYPADFKANPFPPSKYTTQIYCDSLVHSEGALNLALNHFGEDSIFLGSDYPFLLGEHRPGLMIEKSMHLSDGLKKKLLSENVCKFLDIDINRYSANRSSERDRKMLSKFKYVFMFCNTLIIGSSIFGFIWGNINYAEYWDVNGSFIGGQLATICVGFIIFGLMGLYASYKNNYHVMTSYAVFVLMSILLRVVTWLLAFFHNFPLKTWYYVCLTFEMLILVLAALVMHNIKQNHPEQS</sequence>
<keyword evidence="8" id="KW-0812">Transmembrane</keyword>
<comment type="subcellular location">
    <subcellularLocation>
        <location evidence="1 6">Nucleus</location>
    </subcellularLocation>
</comment>
<dbReference type="Gene3D" id="3.20.20.140">
    <property type="entry name" value="Metal-dependent hydrolases"/>
    <property type="match status" value="1"/>
</dbReference>
<dbReference type="AlphaFoldDB" id="A0A7R9LCH4"/>
<dbReference type="PANTHER" id="PTHR45922">
    <property type="entry name" value="CLEAVAGE AND POLYADENYLATION SPECIFICITY FACTOR SUBUNIT 2"/>
    <property type="match status" value="1"/>
</dbReference>
<keyword evidence="4 6" id="KW-0694">RNA-binding</keyword>
<dbReference type="FunFam" id="3.60.15.10:FF:000008">
    <property type="entry name" value="Cleavage and polyadenylation specificity factor subunit 2"/>
    <property type="match status" value="1"/>
</dbReference>
<dbReference type="EMBL" id="CAJPVJ010000347">
    <property type="protein sequence ID" value="CAG2162152.1"/>
    <property type="molecule type" value="Genomic_DNA"/>
</dbReference>
<dbReference type="InterPro" id="IPR032466">
    <property type="entry name" value="Metal_Hydrolase"/>
</dbReference>
<dbReference type="Pfam" id="PF10996">
    <property type="entry name" value="Beta-Casp"/>
    <property type="match status" value="1"/>
</dbReference>
<dbReference type="InterPro" id="IPR006680">
    <property type="entry name" value="Amidohydro-rel"/>
</dbReference>
<dbReference type="SUPFAM" id="SSF56281">
    <property type="entry name" value="Metallo-hydrolase/oxidoreductase"/>
    <property type="match status" value="1"/>
</dbReference>
<feature type="transmembrane region" description="Helical" evidence="8">
    <location>
        <begin position="1150"/>
        <end position="1172"/>
    </location>
</feature>
<dbReference type="Pfam" id="PF13299">
    <property type="entry name" value="CPSF100_C"/>
    <property type="match status" value="1"/>
</dbReference>
<feature type="compositionally biased region" description="Acidic residues" evidence="7">
    <location>
        <begin position="417"/>
        <end position="438"/>
    </location>
</feature>
<feature type="compositionally biased region" description="Low complexity" evidence="7">
    <location>
        <begin position="443"/>
        <end position="457"/>
    </location>
</feature>
<feature type="transmembrane region" description="Helical" evidence="8">
    <location>
        <begin position="1184"/>
        <end position="1205"/>
    </location>
</feature>
<evidence type="ECO:0000256" key="7">
    <source>
        <dbReference type="SAM" id="MobiDB-lite"/>
    </source>
</evidence>
<dbReference type="Gene3D" id="3.60.15.10">
    <property type="entry name" value="Ribonuclease Z/Hydroxyacylglutathione hydrolase-like"/>
    <property type="match status" value="1"/>
</dbReference>
<dbReference type="SUPFAM" id="SSF51556">
    <property type="entry name" value="Metallo-dependent hydrolases"/>
    <property type="match status" value="1"/>
</dbReference>
<name>A0A7R9LCH4_9ACAR</name>
<organism evidence="11">
    <name type="scientific">Oppiella nova</name>
    <dbReference type="NCBI Taxonomy" id="334625"/>
    <lineage>
        <taxon>Eukaryota</taxon>
        <taxon>Metazoa</taxon>
        <taxon>Ecdysozoa</taxon>
        <taxon>Arthropoda</taxon>
        <taxon>Chelicerata</taxon>
        <taxon>Arachnida</taxon>
        <taxon>Acari</taxon>
        <taxon>Acariformes</taxon>
        <taxon>Sarcoptiformes</taxon>
        <taxon>Oribatida</taxon>
        <taxon>Brachypylina</taxon>
        <taxon>Oppioidea</taxon>
        <taxon>Oppiidae</taxon>
        <taxon>Oppiella</taxon>
    </lineage>
</organism>
<dbReference type="InterPro" id="IPR035639">
    <property type="entry name" value="CPSF2_MBL"/>
</dbReference>
<keyword evidence="3 6" id="KW-0507">mRNA processing</keyword>
<evidence type="ECO:0000256" key="1">
    <source>
        <dbReference type="ARBA" id="ARBA00004123"/>
    </source>
</evidence>
<dbReference type="GO" id="GO:0006398">
    <property type="term" value="P:mRNA 3'-end processing by stem-loop binding and cleavage"/>
    <property type="evidence" value="ECO:0007669"/>
    <property type="project" value="InterPro"/>
</dbReference>
<dbReference type="SMART" id="SM01027">
    <property type="entry name" value="Beta-Casp"/>
    <property type="match status" value="1"/>
</dbReference>
<evidence type="ECO:0000313" key="11">
    <source>
        <dbReference type="EMBL" id="CAD7639058.1"/>
    </source>
</evidence>
<dbReference type="PANTHER" id="PTHR45922:SF1">
    <property type="entry name" value="CLEAVAGE AND POLYADENYLATION SPECIFICITY FACTOR SUBUNIT 2"/>
    <property type="match status" value="1"/>
</dbReference>
<dbReference type="SMART" id="SM00849">
    <property type="entry name" value="Lactamase_B"/>
    <property type="match status" value="1"/>
</dbReference>
<dbReference type="Proteomes" id="UP000728032">
    <property type="component" value="Unassembled WGS sequence"/>
</dbReference>
<feature type="transmembrane region" description="Helical" evidence="8">
    <location>
        <begin position="1211"/>
        <end position="1231"/>
    </location>
</feature>
<feature type="transmembrane region" description="Helical" evidence="8">
    <location>
        <begin position="1116"/>
        <end position="1138"/>
    </location>
</feature>
<accession>A0A7R9LCH4</accession>
<evidence type="ECO:0000256" key="6">
    <source>
        <dbReference type="RuleBase" id="RU365006"/>
    </source>
</evidence>
<feature type="region of interest" description="Disordered" evidence="7">
    <location>
        <begin position="400"/>
        <end position="463"/>
    </location>
</feature>
<evidence type="ECO:0000256" key="4">
    <source>
        <dbReference type="ARBA" id="ARBA00022884"/>
    </source>
</evidence>
<proteinExistence type="inferred from homology"/>
<comment type="similarity">
    <text evidence="2 6">Belongs to the metallo-beta-lactamase superfamily. RNA-metabolizing metallo-beta-lactamase-like family. CPSF2/YSH1 subfamily.</text>
</comment>
<feature type="domain" description="Metallo-beta-lactamase" evidence="9">
    <location>
        <begin position="16"/>
        <end position="222"/>
    </location>
</feature>
<dbReference type="InterPro" id="IPR036866">
    <property type="entry name" value="RibonucZ/Hydroxyglut_hydro"/>
</dbReference>
<dbReference type="OrthoDB" id="64353at2759"/>
<evidence type="ECO:0000256" key="8">
    <source>
        <dbReference type="SAM" id="Phobius"/>
    </source>
</evidence>
<dbReference type="CDD" id="cd16293">
    <property type="entry name" value="CPSF2-like_MBL-fold"/>
    <property type="match status" value="1"/>
</dbReference>
<evidence type="ECO:0000256" key="3">
    <source>
        <dbReference type="ARBA" id="ARBA00022664"/>
    </source>
</evidence>
<feature type="compositionally biased region" description="Basic and acidic residues" evidence="7">
    <location>
        <begin position="682"/>
        <end position="692"/>
    </location>
</feature>
<evidence type="ECO:0000259" key="9">
    <source>
        <dbReference type="SMART" id="SM00849"/>
    </source>
</evidence>
<dbReference type="InterPro" id="IPR001279">
    <property type="entry name" value="Metallo-B-lactamas"/>
</dbReference>
<protein>
    <recommendedName>
        <fullName evidence="6">Cleavage and polyadenylation specificity factor subunit 2</fullName>
    </recommendedName>
    <alternativeName>
        <fullName evidence="6">Cleavage and polyadenylation specificity factor 100 kDa subunit</fullName>
    </alternativeName>
</protein>
<dbReference type="EMBL" id="OC915172">
    <property type="protein sequence ID" value="CAD7639058.1"/>
    <property type="molecule type" value="Genomic_DNA"/>
</dbReference>
<keyword evidence="8" id="KW-1133">Transmembrane helix</keyword>
<feature type="region of interest" description="Disordered" evidence="7">
    <location>
        <begin position="528"/>
        <end position="552"/>
    </location>
</feature>
<evidence type="ECO:0000313" key="12">
    <source>
        <dbReference type="Proteomes" id="UP000728032"/>
    </source>
</evidence>
<dbReference type="GO" id="GO:0016787">
    <property type="term" value="F:hydrolase activity"/>
    <property type="evidence" value="ECO:0007669"/>
    <property type="project" value="InterPro"/>
</dbReference>
<reference evidence="11" key="1">
    <citation type="submission" date="2020-11" db="EMBL/GenBank/DDBJ databases">
        <authorList>
            <person name="Tran Van P."/>
        </authorList>
    </citation>
    <scope>NUCLEOTIDE SEQUENCE</scope>
</reference>
<dbReference type="GO" id="GO:0005847">
    <property type="term" value="C:mRNA cleavage and polyadenylation specificity factor complex"/>
    <property type="evidence" value="ECO:0007669"/>
    <property type="project" value="InterPro"/>
</dbReference>